<proteinExistence type="predicted"/>
<protein>
    <submittedName>
        <fullName evidence="3">Virginiamycin B lyase</fullName>
    </submittedName>
</protein>
<comment type="caution">
    <text evidence="3">The sequence shown here is derived from an EMBL/GenBank/DDBJ whole genome shotgun (WGS) entry which is preliminary data.</text>
</comment>
<feature type="region of interest" description="Disordered" evidence="1">
    <location>
        <begin position="25"/>
        <end position="60"/>
    </location>
</feature>
<evidence type="ECO:0000256" key="1">
    <source>
        <dbReference type="SAM" id="MobiDB-lite"/>
    </source>
</evidence>
<feature type="signal peptide" evidence="2">
    <location>
        <begin position="1"/>
        <end position="24"/>
    </location>
</feature>
<dbReference type="InterPro" id="IPR011042">
    <property type="entry name" value="6-blade_b-propeller_TolB-like"/>
</dbReference>
<dbReference type="OrthoDB" id="214006at2"/>
<reference evidence="3 4" key="1">
    <citation type="submission" date="2019-02" db="EMBL/GenBank/DDBJ databases">
        <title>Deep-cultivation of Planctomycetes and their phenomic and genomic characterization uncovers novel biology.</title>
        <authorList>
            <person name="Wiegand S."/>
            <person name="Jogler M."/>
            <person name="Boedeker C."/>
            <person name="Pinto D."/>
            <person name="Vollmers J."/>
            <person name="Rivas-Marin E."/>
            <person name="Kohn T."/>
            <person name="Peeters S.H."/>
            <person name="Heuer A."/>
            <person name="Rast P."/>
            <person name="Oberbeckmann S."/>
            <person name="Bunk B."/>
            <person name="Jeske O."/>
            <person name="Meyerdierks A."/>
            <person name="Storesund J.E."/>
            <person name="Kallscheuer N."/>
            <person name="Luecker S."/>
            <person name="Lage O.M."/>
            <person name="Pohl T."/>
            <person name="Merkel B.J."/>
            <person name="Hornburger P."/>
            <person name="Mueller R.-W."/>
            <person name="Bruemmer F."/>
            <person name="Labrenz M."/>
            <person name="Spormann A.M."/>
            <person name="Op Den Camp H."/>
            <person name="Overmann J."/>
            <person name="Amann R."/>
            <person name="Jetten M.S.M."/>
            <person name="Mascher T."/>
            <person name="Medema M.H."/>
            <person name="Devos D.P."/>
            <person name="Kaster A.-K."/>
            <person name="Ovreas L."/>
            <person name="Rohde M."/>
            <person name="Galperin M.Y."/>
            <person name="Jogler C."/>
        </authorList>
    </citation>
    <scope>NUCLEOTIDE SEQUENCE [LARGE SCALE GENOMIC DNA]</scope>
    <source>
        <strain evidence="3 4">Pla52n</strain>
    </source>
</reference>
<dbReference type="PANTHER" id="PTHR47197:SF3">
    <property type="entry name" value="DIHYDRO-HEME D1 DEHYDROGENASE"/>
    <property type="match status" value="1"/>
</dbReference>
<dbReference type="Gene3D" id="2.120.10.30">
    <property type="entry name" value="TolB, C-terminal domain"/>
    <property type="match status" value="1"/>
</dbReference>
<organism evidence="3 4">
    <name type="scientific">Stieleria varia</name>
    <dbReference type="NCBI Taxonomy" id="2528005"/>
    <lineage>
        <taxon>Bacteria</taxon>
        <taxon>Pseudomonadati</taxon>
        <taxon>Planctomycetota</taxon>
        <taxon>Planctomycetia</taxon>
        <taxon>Pirellulales</taxon>
        <taxon>Pirellulaceae</taxon>
        <taxon>Stieleria</taxon>
    </lineage>
</organism>
<evidence type="ECO:0000313" key="4">
    <source>
        <dbReference type="Proteomes" id="UP000320176"/>
    </source>
</evidence>
<feature type="chain" id="PRO_5022896660" evidence="2">
    <location>
        <begin position="25"/>
        <end position="318"/>
    </location>
</feature>
<evidence type="ECO:0000313" key="3">
    <source>
        <dbReference type="EMBL" id="TWT94467.1"/>
    </source>
</evidence>
<accession>A0A5C6A511</accession>
<feature type="compositionally biased region" description="Low complexity" evidence="1">
    <location>
        <begin position="29"/>
        <end position="60"/>
    </location>
</feature>
<dbReference type="EMBL" id="SJPN01000007">
    <property type="protein sequence ID" value="TWT94467.1"/>
    <property type="molecule type" value="Genomic_DNA"/>
</dbReference>
<keyword evidence="2" id="KW-0732">Signal</keyword>
<dbReference type="SUPFAM" id="SSF63825">
    <property type="entry name" value="YWTD domain"/>
    <property type="match status" value="1"/>
</dbReference>
<evidence type="ECO:0000256" key="2">
    <source>
        <dbReference type="SAM" id="SignalP"/>
    </source>
</evidence>
<dbReference type="GO" id="GO:0016829">
    <property type="term" value="F:lyase activity"/>
    <property type="evidence" value="ECO:0007669"/>
    <property type="project" value="UniProtKB-KW"/>
</dbReference>
<sequence length="318" mass="33943" precursor="true">MRKLCAIATLSHLLLAFAAAPSWGQDPGAADATAEQPAAEKPAPAADPAAAVVAKSAETPQPIDSESAKVTYPRVVKASGDDLWVVDLDLPGIWKVSGEERTLFAPGTKLLRKPMNRPWCVVPHPNGGILVGDSATREIYAIAEPGTKLTALNNGYIGIPMAIAVSPDQKTIYVGDAEKRAVFSLPIGGGKPELVVRVNARGLDFDDDGQLWAVTPDADAVVRIDVAAKTSTAVITDRPYQFPCGITWSGDHGYVTDGYGKSIWKFTADGKTEKWFEGDPLTHPVGITSTDKSILVADPKTQQVYEIDRGTQKVTKRL</sequence>
<dbReference type="AlphaFoldDB" id="A0A5C6A511"/>
<dbReference type="PANTHER" id="PTHR47197">
    <property type="entry name" value="PROTEIN NIRF"/>
    <property type="match status" value="1"/>
</dbReference>
<gene>
    <name evidence="3" type="primary">vgb</name>
    <name evidence="3" type="ORF">Pla52n_52880</name>
</gene>
<dbReference type="RefSeq" id="WP_146522327.1">
    <property type="nucleotide sequence ID" value="NZ_CP151726.1"/>
</dbReference>
<keyword evidence="4" id="KW-1185">Reference proteome</keyword>
<dbReference type="Proteomes" id="UP000320176">
    <property type="component" value="Unassembled WGS sequence"/>
</dbReference>
<keyword evidence="3" id="KW-0456">Lyase</keyword>
<dbReference type="InterPro" id="IPR051200">
    <property type="entry name" value="Host-pathogen_enzymatic-act"/>
</dbReference>
<name>A0A5C6A511_9BACT</name>